<accession>A0ABT0FG47</accession>
<sequence length="462" mass="50497">MSPDPVRLVLPAGFRWSAATSAKQIEGSPRADGGGLSIWDDFIATPGAVKDGSTADPACDSYRHPDADVALASGLKLDRYRFSIPWARVQPDGRGSGNSAALDHYSRFVDALLDAGITPFPTLYHWEMPSAVEEDGGWLNRDSAERFADYASIVAERLSDRVTHWYTLNEPAMTTLQGYATGVLAPGRQLLFDALPTVHHQLLAHARAATVLCAHGATAVGLVNNHTWVQPLHDTPEDRAAALAYDTIHNGVFREPLLAGSYPDLAVFGLPDMPVFDGDLEAIGSSIDFYGINFYNPTTVTAADPASPIPFDIVPTPGAPVTGFGPEWPIVPEALRDLLIDLHARHPRMPAVIIGENGASFPERDRAGRVDDHDRIDYLSRHIAAVAEAVAGGVPVEEYTVWSLLDNWEWADGYTQRFGLVHVDFATGERTPKASYDWYRDLIASARREHAQPRTMQTEETR</sequence>
<keyword evidence="5 7" id="KW-0326">Glycosidase</keyword>
<reference evidence="8 9" key="1">
    <citation type="submission" date="2021-06" db="EMBL/GenBank/DDBJ databases">
        <title>Genome-based taxonomic framework of Microbacterium strains isolated from marine environment, the description of four new species and reclassification of four preexisting species.</title>
        <authorList>
            <person name="Lee S.D."/>
            <person name="Kim S.-M."/>
            <person name="Byeon Y.-S."/>
            <person name="Yang H.L."/>
            <person name="Kim I.S."/>
        </authorList>
    </citation>
    <scope>NUCLEOTIDE SEQUENCE [LARGE SCALE GENOMIC DNA]</scope>
    <source>
        <strain evidence="8 9">SSW1-49</strain>
    </source>
</reference>
<dbReference type="InterPro" id="IPR001360">
    <property type="entry name" value="Glyco_hydro_1"/>
</dbReference>
<dbReference type="Gene3D" id="3.20.20.80">
    <property type="entry name" value="Glycosidases"/>
    <property type="match status" value="1"/>
</dbReference>
<evidence type="ECO:0000313" key="8">
    <source>
        <dbReference type="EMBL" id="MCK2037046.1"/>
    </source>
</evidence>
<dbReference type="EC" id="3.2.1.21" evidence="7"/>
<evidence type="ECO:0000256" key="1">
    <source>
        <dbReference type="ARBA" id="ARBA00010838"/>
    </source>
</evidence>
<dbReference type="Proteomes" id="UP001300096">
    <property type="component" value="Unassembled WGS sequence"/>
</dbReference>
<dbReference type="PRINTS" id="PR00131">
    <property type="entry name" value="GLHYDRLASE1"/>
</dbReference>
<dbReference type="EMBL" id="JAHWXN010000001">
    <property type="protein sequence ID" value="MCK2037046.1"/>
    <property type="molecule type" value="Genomic_DNA"/>
</dbReference>
<comment type="similarity">
    <text evidence="1 7">Belongs to the glycosyl hydrolase 1 family.</text>
</comment>
<evidence type="ECO:0000256" key="3">
    <source>
        <dbReference type="ARBA" id="ARBA00023001"/>
    </source>
</evidence>
<gene>
    <name evidence="8" type="ORF">KZC51_12980</name>
</gene>
<keyword evidence="4" id="KW-0119">Carbohydrate metabolism</keyword>
<evidence type="ECO:0000256" key="7">
    <source>
        <dbReference type="RuleBase" id="RU361175"/>
    </source>
</evidence>
<comment type="caution">
    <text evidence="8">The sequence shown here is derived from an EMBL/GenBank/DDBJ whole genome shotgun (WGS) entry which is preliminary data.</text>
</comment>
<evidence type="ECO:0000256" key="4">
    <source>
        <dbReference type="ARBA" id="ARBA00023277"/>
    </source>
</evidence>
<evidence type="ECO:0000313" key="9">
    <source>
        <dbReference type="Proteomes" id="UP001300096"/>
    </source>
</evidence>
<organism evidence="8 9">
    <name type="scientific">Microbacterium croceum</name>
    <dbReference type="NCBI Taxonomy" id="2851645"/>
    <lineage>
        <taxon>Bacteria</taxon>
        <taxon>Bacillati</taxon>
        <taxon>Actinomycetota</taxon>
        <taxon>Actinomycetes</taxon>
        <taxon>Micrococcales</taxon>
        <taxon>Microbacteriaceae</taxon>
        <taxon>Microbacterium</taxon>
    </lineage>
</organism>
<dbReference type="GO" id="GO:0004565">
    <property type="term" value="F:beta-galactosidase activity"/>
    <property type="evidence" value="ECO:0007669"/>
    <property type="project" value="UniProtKB-EC"/>
</dbReference>
<dbReference type="RefSeq" id="WP_247630366.1">
    <property type="nucleotide sequence ID" value="NZ_JAHWXN010000001.1"/>
</dbReference>
<dbReference type="Pfam" id="PF00232">
    <property type="entry name" value="Glyco_hydro_1"/>
    <property type="match status" value="1"/>
</dbReference>
<dbReference type="PANTHER" id="PTHR10353:SF36">
    <property type="entry name" value="LP05116P"/>
    <property type="match status" value="1"/>
</dbReference>
<evidence type="ECO:0000256" key="2">
    <source>
        <dbReference type="ARBA" id="ARBA00022801"/>
    </source>
</evidence>
<dbReference type="SUPFAM" id="SSF51445">
    <property type="entry name" value="(Trans)glycosidases"/>
    <property type="match status" value="1"/>
</dbReference>
<dbReference type="NCBIfam" id="TIGR03356">
    <property type="entry name" value="BGL"/>
    <property type="match status" value="1"/>
</dbReference>
<name>A0ABT0FG47_9MICO</name>
<keyword evidence="9" id="KW-1185">Reference proteome</keyword>
<dbReference type="InterPro" id="IPR017736">
    <property type="entry name" value="Glyco_hydro_1_beta-glucosidase"/>
</dbReference>
<dbReference type="InterPro" id="IPR017853">
    <property type="entry name" value="GH"/>
</dbReference>
<proteinExistence type="inferred from homology"/>
<evidence type="ECO:0000256" key="6">
    <source>
        <dbReference type="ARBA" id="ARBA00023326"/>
    </source>
</evidence>
<dbReference type="PANTHER" id="PTHR10353">
    <property type="entry name" value="GLYCOSYL HYDROLASE"/>
    <property type="match status" value="1"/>
</dbReference>
<keyword evidence="3" id="KW-0136">Cellulose degradation</keyword>
<evidence type="ECO:0000256" key="5">
    <source>
        <dbReference type="ARBA" id="ARBA00023295"/>
    </source>
</evidence>
<protein>
    <recommendedName>
        <fullName evidence="7">Beta-glucosidase</fullName>
        <ecNumber evidence="7">3.2.1.21</ecNumber>
    </recommendedName>
</protein>
<comment type="catalytic activity">
    <reaction evidence="7">
        <text>Hydrolysis of terminal, non-reducing beta-D-glucosyl residues with release of beta-D-glucose.</text>
        <dbReference type="EC" id="3.2.1.21"/>
    </reaction>
</comment>
<keyword evidence="6" id="KW-0624">Polysaccharide degradation</keyword>
<keyword evidence="2 7" id="KW-0378">Hydrolase</keyword>